<dbReference type="CDD" id="cd06464">
    <property type="entry name" value="ACD_sHsps-like"/>
    <property type="match status" value="1"/>
</dbReference>
<evidence type="ECO:0000256" key="3">
    <source>
        <dbReference type="RuleBase" id="RU003616"/>
    </source>
</evidence>
<dbReference type="PROSITE" id="PS01031">
    <property type="entry name" value="SHSP"/>
    <property type="match status" value="1"/>
</dbReference>
<feature type="region of interest" description="Disordered" evidence="4">
    <location>
        <begin position="109"/>
        <end position="136"/>
    </location>
</feature>
<evidence type="ECO:0000259" key="5">
    <source>
        <dbReference type="PROSITE" id="PS01031"/>
    </source>
</evidence>
<feature type="compositionally biased region" description="Basic residues" evidence="4">
    <location>
        <begin position="111"/>
        <end position="132"/>
    </location>
</feature>
<reference evidence="6 7" key="1">
    <citation type="submission" date="2009-11" db="EMBL/GenBank/DDBJ databases">
        <title>Annotation of Allomyces macrogynus ATCC 38327.</title>
        <authorList>
            <consortium name="The Broad Institute Genome Sequencing Platform"/>
            <person name="Russ C."/>
            <person name="Cuomo C."/>
            <person name="Burger G."/>
            <person name="Gray M.W."/>
            <person name="Holland P.W.H."/>
            <person name="King N."/>
            <person name="Lang F.B.F."/>
            <person name="Roger A.J."/>
            <person name="Ruiz-Trillo I."/>
            <person name="Young S.K."/>
            <person name="Zeng Q."/>
            <person name="Gargeya S."/>
            <person name="Fitzgerald M."/>
            <person name="Haas B."/>
            <person name="Abouelleil A."/>
            <person name="Alvarado L."/>
            <person name="Arachchi H.M."/>
            <person name="Berlin A."/>
            <person name="Chapman S.B."/>
            <person name="Gearin G."/>
            <person name="Goldberg J."/>
            <person name="Griggs A."/>
            <person name="Gujja S."/>
            <person name="Hansen M."/>
            <person name="Heiman D."/>
            <person name="Howarth C."/>
            <person name="Larimer J."/>
            <person name="Lui A."/>
            <person name="MacDonald P.J.P."/>
            <person name="McCowen C."/>
            <person name="Montmayeur A."/>
            <person name="Murphy C."/>
            <person name="Neiman D."/>
            <person name="Pearson M."/>
            <person name="Priest M."/>
            <person name="Roberts A."/>
            <person name="Saif S."/>
            <person name="Shea T."/>
            <person name="Sisk P."/>
            <person name="Stolte C."/>
            <person name="Sykes S."/>
            <person name="Wortman J."/>
            <person name="Nusbaum C."/>
            <person name="Birren B."/>
        </authorList>
    </citation>
    <scope>NUCLEOTIDE SEQUENCE [LARGE SCALE GENOMIC DNA]</scope>
    <source>
        <strain evidence="6 7">ATCC 38327</strain>
    </source>
</reference>
<accession>A0A0L0T2A3</accession>
<dbReference type="InterPro" id="IPR031107">
    <property type="entry name" value="Small_HSP"/>
</dbReference>
<protein>
    <recommendedName>
        <fullName evidence="5">SHSP domain-containing protein</fullName>
    </recommendedName>
</protein>
<dbReference type="STRING" id="578462.A0A0L0T2A3"/>
<keyword evidence="7" id="KW-1185">Reference proteome</keyword>
<evidence type="ECO:0000313" key="6">
    <source>
        <dbReference type="EMBL" id="KNE68857.1"/>
    </source>
</evidence>
<dbReference type="Pfam" id="PF00011">
    <property type="entry name" value="HSP20"/>
    <property type="match status" value="1"/>
</dbReference>
<dbReference type="InterPro" id="IPR008978">
    <property type="entry name" value="HSP20-like_chaperone"/>
</dbReference>
<dbReference type="Proteomes" id="UP000054350">
    <property type="component" value="Unassembled WGS sequence"/>
</dbReference>
<comment type="similarity">
    <text evidence="2 3">Belongs to the small heat shock protein (HSP20) family.</text>
</comment>
<feature type="domain" description="SHSP" evidence="5">
    <location>
        <begin position="237"/>
        <end position="348"/>
    </location>
</feature>
<organism evidence="6 7">
    <name type="scientific">Allomyces macrogynus (strain ATCC 38327)</name>
    <name type="common">Allomyces javanicus var. macrogynus</name>
    <dbReference type="NCBI Taxonomy" id="578462"/>
    <lineage>
        <taxon>Eukaryota</taxon>
        <taxon>Fungi</taxon>
        <taxon>Fungi incertae sedis</taxon>
        <taxon>Blastocladiomycota</taxon>
        <taxon>Blastocladiomycetes</taxon>
        <taxon>Blastocladiales</taxon>
        <taxon>Blastocladiaceae</taxon>
        <taxon>Allomyces</taxon>
    </lineage>
</organism>
<evidence type="ECO:0000256" key="1">
    <source>
        <dbReference type="ARBA" id="ARBA00023016"/>
    </source>
</evidence>
<dbReference type="AlphaFoldDB" id="A0A0L0T2A3"/>
<dbReference type="InterPro" id="IPR002068">
    <property type="entry name" value="A-crystallin/Hsp20_dom"/>
</dbReference>
<evidence type="ECO:0000256" key="4">
    <source>
        <dbReference type="SAM" id="MobiDB-lite"/>
    </source>
</evidence>
<name>A0A0L0T2A3_ALLM3</name>
<evidence type="ECO:0000256" key="2">
    <source>
        <dbReference type="PROSITE-ProRule" id="PRU00285"/>
    </source>
</evidence>
<dbReference type="SUPFAM" id="SSF49764">
    <property type="entry name" value="HSP20-like chaperones"/>
    <property type="match status" value="1"/>
</dbReference>
<proteinExistence type="inferred from homology"/>
<dbReference type="PANTHER" id="PTHR11527">
    <property type="entry name" value="HEAT-SHOCK PROTEIN 20 FAMILY MEMBER"/>
    <property type="match status" value="1"/>
</dbReference>
<reference evidence="7" key="2">
    <citation type="submission" date="2009-11" db="EMBL/GenBank/DDBJ databases">
        <title>The Genome Sequence of Allomyces macrogynus strain ATCC 38327.</title>
        <authorList>
            <consortium name="The Broad Institute Genome Sequencing Platform"/>
            <person name="Russ C."/>
            <person name="Cuomo C."/>
            <person name="Shea T."/>
            <person name="Young S.K."/>
            <person name="Zeng Q."/>
            <person name="Koehrsen M."/>
            <person name="Haas B."/>
            <person name="Borodovsky M."/>
            <person name="Guigo R."/>
            <person name="Alvarado L."/>
            <person name="Berlin A."/>
            <person name="Borenstein D."/>
            <person name="Chen Z."/>
            <person name="Engels R."/>
            <person name="Freedman E."/>
            <person name="Gellesch M."/>
            <person name="Goldberg J."/>
            <person name="Griggs A."/>
            <person name="Gujja S."/>
            <person name="Heiman D."/>
            <person name="Hepburn T."/>
            <person name="Howarth C."/>
            <person name="Jen D."/>
            <person name="Larson L."/>
            <person name="Lewis B."/>
            <person name="Mehta T."/>
            <person name="Park D."/>
            <person name="Pearson M."/>
            <person name="Roberts A."/>
            <person name="Saif S."/>
            <person name="Shenoy N."/>
            <person name="Sisk P."/>
            <person name="Stolte C."/>
            <person name="Sykes S."/>
            <person name="Walk T."/>
            <person name="White J."/>
            <person name="Yandava C."/>
            <person name="Burger G."/>
            <person name="Gray M.W."/>
            <person name="Holland P.W.H."/>
            <person name="King N."/>
            <person name="Lang F.B.F."/>
            <person name="Roger A.J."/>
            <person name="Ruiz-Trillo I."/>
            <person name="Lander E."/>
            <person name="Nusbaum C."/>
        </authorList>
    </citation>
    <scope>NUCLEOTIDE SEQUENCE [LARGE SCALE GENOMIC DNA]</scope>
    <source>
        <strain evidence="7">ATCC 38327</strain>
    </source>
</reference>
<gene>
    <name evidence="6" type="ORF">AMAG_13497</name>
</gene>
<dbReference type="eggNOG" id="KOG0710">
    <property type="taxonomic scope" value="Eukaryota"/>
</dbReference>
<evidence type="ECO:0000313" key="7">
    <source>
        <dbReference type="Proteomes" id="UP000054350"/>
    </source>
</evidence>
<sequence>MSNAEHSSRTRLFVLVLQQLMHADPESTAGCVASHQLWMTMRGGASGAPALIARDRVSLRCRQPRFGRLTRAKTFDEVHCAAAPHFVLPPPRLSGVAGIPAALATGMRGGIARRRASTTNPRRRDRRNRRERRRVEPGLGLSLAHVAASDIKAIVYPHREASSTSTRIEPDLSTNLPRNLLSSTTTMALFFEPVTFDRSFYSMRRDLNRMLRELIDAASRGAPAVDAAADGDDPVEQTAASFSPRMDVVETDSEIVIKLDTPGVPKDNITVEVHDRVLTIAGEANVDGEKVDGTVHVRERYTGKFERQMALPPAADTDAIKAASVDGVLTVTVPKKAEVAEKRQIAVE</sequence>
<dbReference type="VEuPathDB" id="FungiDB:AMAG_13497"/>
<dbReference type="OrthoDB" id="1431247at2759"/>
<keyword evidence="1" id="KW-0346">Stress response</keyword>
<dbReference type="EMBL" id="GG745358">
    <property type="protein sequence ID" value="KNE68857.1"/>
    <property type="molecule type" value="Genomic_DNA"/>
</dbReference>
<dbReference type="Gene3D" id="2.60.40.790">
    <property type="match status" value="1"/>
</dbReference>